<evidence type="ECO:0000313" key="3">
    <source>
        <dbReference type="Proteomes" id="UP000290565"/>
    </source>
</evidence>
<dbReference type="Proteomes" id="UP000290565">
    <property type="component" value="Unassembled WGS sequence"/>
</dbReference>
<feature type="region of interest" description="Disordered" evidence="1">
    <location>
        <begin position="1"/>
        <end position="21"/>
    </location>
</feature>
<accession>A0A4Q0SNL1</accession>
<dbReference type="EMBL" id="LBJM01000039">
    <property type="protein sequence ID" value="RXH40420.1"/>
    <property type="molecule type" value="Genomic_DNA"/>
</dbReference>
<reference evidence="2 3" key="1">
    <citation type="submission" date="2015-04" db="EMBL/GenBank/DDBJ databases">
        <title>Comparative genomics of rhizobia nodulating Arachis hypogaea in China.</title>
        <authorList>
            <person name="Li Y."/>
        </authorList>
    </citation>
    <scope>NUCLEOTIDE SEQUENCE [LARGE SCALE GENOMIC DNA]</scope>
    <source>
        <strain evidence="2 3">CCBAU 51787</strain>
    </source>
</reference>
<protein>
    <submittedName>
        <fullName evidence="2">Uncharacterized protein</fullName>
    </submittedName>
</protein>
<evidence type="ECO:0000313" key="2">
    <source>
        <dbReference type="EMBL" id="RXH40420.1"/>
    </source>
</evidence>
<proteinExistence type="predicted"/>
<feature type="compositionally biased region" description="Basic and acidic residues" evidence="1">
    <location>
        <begin position="101"/>
        <end position="117"/>
    </location>
</feature>
<comment type="caution">
    <text evidence="2">The sequence shown here is derived from an EMBL/GenBank/DDBJ whole genome shotgun (WGS) entry which is preliminary data.</text>
</comment>
<dbReference type="AlphaFoldDB" id="A0A4Q0SNL1"/>
<organism evidence="2 3">
    <name type="scientific">Bradyrhizobium zhanjiangense</name>
    <dbReference type="NCBI Taxonomy" id="1325107"/>
    <lineage>
        <taxon>Bacteria</taxon>
        <taxon>Pseudomonadati</taxon>
        <taxon>Pseudomonadota</taxon>
        <taxon>Alphaproteobacteria</taxon>
        <taxon>Hyphomicrobiales</taxon>
        <taxon>Nitrobacteraceae</taxon>
        <taxon>Bradyrhizobium</taxon>
    </lineage>
</organism>
<evidence type="ECO:0000256" key="1">
    <source>
        <dbReference type="SAM" id="MobiDB-lite"/>
    </source>
</evidence>
<sequence>MGNREHVSASSITGQAEPAGEPLFAIMPDTAQSCLSAMDAQRLNIPKKVFPNLRTLVHDPAQILDRNPECSSGNDHDTLMRRKMSSQQERSPHGPSIAYDCRFKDASRGDNPQRYES</sequence>
<name>A0A4Q0SNL1_9BRAD</name>
<gene>
    <name evidence="2" type="ORF">XH94_13195</name>
</gene>
<feature type="region of interest" description="Disordered" evidence="1">
    <location>
        <begin position="64"/>
        <end position="117"/>
    </location>
</feature>